<dbReference type="EMBL" id="BMZS01000001">
    <property type="protein sequence ID" value="GHD39092.1"/>
    <property type="molecule type" value="Genomic_DNA"/>
</dbReference>
<protein>
    <recommendedName>
        <fullName evidence="4">Lipoprotein</fullName>
    </recommendedName>
</protein>
<comment type="caution">
    <text evidence="2">The sequence shown here is derived from an EMBL/GenBank/DDBJ whole genome shotgun (WGS) entry which is preliminary data.</text>
</comment>
<dbReference type="PROSITE" id="PS51257">
    <property type="entry name" value="PROKAR_LIPOPROTEIN"/>
    <property type="match status" value="1"/>
</dbReference>
<name>A0A918XN35_9PROT</name>
<gene>
    <name evidence="2" type="ORF">GCM10017083_00560</name>
</gene>
<evidence type="ECO:0008006" key="4">
    <source>
        <dbReference type="Google" id="ProtNLM"/>
    </source>
</evidence>
<sequence length="112" mass="12127">MRIRAIGTLVAAGLGLAGLSLAACQSDQGAFYPETASADRVLEQRALERVPARYEPTGVTVIKQWGAPQPGADTDIVGYDAWIRVEGCKGHVLVRFNRWGDYLTTGDMTECQ</sequence>
<dbReference type="Proteomes" id="UP000630353">
    <property type="component" value="Unassembled WGS sequence"/>
</dbReference>
<feature type="chain" id="PRO_5037364767" description="Lipoprotein" evidence="1">
    <location>
        <begin position="23"/>
        <end position="112"/>
    </location>
</feature>
<feature type="signal peptide" evidence="1">
    <location>
        <begin position="1"/>
        <end position="22"/>
    </location>
</feature>
<organism evidence="2 3">
    <name type="scientific">Thalassobaculum fulvum</name>
    <dbReference type="NCBI Taxonomy" id="1633335"/>
    <lineage>
        <taxon>Bacteria</taxon>
        <taxon>Pseudomonadati</taxon>
        <taxon>Pseudomonadota</taxon>
        <taxon>Alphaproteobacteria</taxon>
        <taxon>Rhodospirillales</taxon>
        <taxon>Thalassobaculaceae</taxon>
        <taxon>Thalassobaculum</taxon>
    </lineage>
</organism>
<evidence type="ECO:0000256" key="1">
    <source>
        <dbReference type="SAM" id="SignalP"/>
    </source>
</evidence>
<evidence type="ECO:0000313" key="2">
    <source>
        <dbReference type="EMBL" id="GHD39092.1"/>
    </source>
</evidence>
<proteinExistence type="predicted"/>
<accession>A0A918XN35</accession>
<keyword evidence="1" id="KW-0732">Signal</keyword>
<dbReference type="RefSeq" id="WP_189986911.1">
    <property type="nucleotide sequence ID" value="NZ_BMZS01000001.1"/>
</dbReference>
<reference evidence="2" key="1">
    <citation type="journal article" date="2014" name="Int. J. Syst. Evol. Microbiol.">
        <title>Complete genome sequence of Corynebacterium casei LMG S-19264T (=DSM 44701T), isolated from a smear-ripened cheese.</title>
        <authorList>
            <consortium name="US DOE Joint Genome Institute (JGI-PGF)"/>
            <person name="Walter F."/>
            <person name="Albersmeier A."/>
            <person name="Kalinowski J."/>
            <person name="Ruckert C."/>
        </authorList>
    </citation>
    <scope>NUCLEOTIDE SEQUENCE</scope>
    <source>
        <strain evidence="2">KCTC 42651</strain>
    </source>
</reference>
<evidence type="ECO:0000313" key="3">
    <source>
        <dbReference type="Proteomes" id="UP000630353"/>
    </source>
</evidence>
<dbReference type="AlphaFoldDB" id="A0A918XN35"/>
<keyword evidence="3" id="KW-1185">Reference proteome</keyword>
<reference evidence="2" key="2">
    <citation type="submission" date="2020-09" db="EMBL/GenBank/DDBJ databases">
        <authorList>
            <person name="Sun Q."/>
            <person name="Kim S."/>
        </authorList>
    </citation>
    <scope>NUCLEOTIDE SEQUENCE</scope>
    <source>
        <strain evidence="2">KCTC 42651</strain>
    </source>
</reference>